<dbReference type="PROSITE" id="PS50132">
    <property type="entry name" value="RGS"/>
    <property type="match status" value="1"/>
</dbReference>
<feature type="transmembrane region" description="Helical" evidence="2">
    <location>
        <begin position="42"/>
        <end position="65"/>
    </location>
</feature>
<keyword evidence="2" id="KW-0812">Transmembrane</keyword>
<dbReference type="InterPro" id="IPR001683">
    <property type="entry name" value="PX_dom"/>
</dbReference>
<dbReference type="InterPro" id="IPR036871">
    <property type="entry name" value="PX_dom_sf"/>
</dbReference>
<proteinExistence type="inferred from homology"/>
<comment type="similarity">
    <text evidence="1">Belongs to the sorting nexin family.</text>
</comment>
<evidence type="ECO:0000313" key="6">
    <source>
        <dbReference type="Proteomes" id="UP001165289"/>
    </source>
</evidence>
<evidence type="ECO:0000256" key="2">
    <source>
        <dbReference type="SAM" id="Phobius"/>
    </source>
</evidence>
<dbReference type="InterPro" id="IPR016137">
    <property type="entry name" value="RGS"/>
</dbReference>
<dbReference type="PANTHER" id="PTHR22775:SF48">
    <property type="entry name" value="SORTING NEXIN-25"/>
    <property type="match status" value="1"/>
</dbReference>
<evidence type="ECO:0000256" key="1">
    <source>
        <dbReference type="ARBA" id="ARBA00010883"/>
    </source>
</evidence>
<keyword evidence="2" id="KW-0472">Membrane</keyword>
<dbReference type="Gene3D" id="1.10.167.10">
    <property type="entry name" value="Regulator of G-protein Signalling 4, domain 2"/>
    <property type="match status" value="1"/>
</dbReference>
<evidence type="ECO:0008006" key="7">
    <source>
        <dbReference type="Google" id="ProtNLM"/>
    </source>
</evidence>
<name>A0AAV7K1N7_9METZ</name>
<reference evidence="5 6" key="1">
    <citation type="journal article" date="2023" name="BMC Biol.">
        <title>The compact genome of the sponge Oopsacas minuta (Hexactinellida) is lacking key metazoan core genes.</title>
        <authorList>
            <person name="Santini S."/>
            <person name="Schenkelaars Q."/>
            <person name="Jourda C."/>
            <person name="Duchesne M."/>
            <person name="Belahbib H."/>
            <person name="Rocher C."/>
            <person name="Selva M."/>
            <person name="Riesgo A."/>
            <person name="Vervoort M."/>
            <person name="Leys S.P."/>
            <person name="Kodjabachian L."/>
            <person name="Le Bivic A."/>
            <person name="Borchiellini C."/>
            <person name="Claverie J.M."/>
            <person name="Renard E."/>
        </authorList>
    </citation>
    <scope>NUCLEOTIDE SEQUENCE [LARGE SCALE GENOMIC DNA]</scope>
    <source>
        <strain evidence="5">SPO-2</strain>
    </source>
</reference>
<dbReference type="Pfam" id="PF00615">
    <property type="entry name" value="RGS"/>
    <property type="match status" value="1"/>
</dbReference>
<comment type="caution">
    <text evidence="5">The sequence shown here is derived from an EMBL/GenBank/DDBJ whole genome shotgun (WGS) entry which is preliminary data.</text>
</comment>
<dbReference type="SUPFAM" id="SSF64268">
    <property type="entry name" value="PX domain"/>
    <property type="match status" value="1"/>
</dbReference>
<dbReference type="InterPro" id="IPR044926">
    <property type="entry name" value="RGS_subdomain_2"/>
</dbReference>
<feature type="domain" description="PXA" evidence="4">
    <location>
        <begin position="109"/>
        <end position="283"/>
    </location>
</feature>
<dbReference type="Pfam" id="PF08628">
    <property type="entry name" value="Nexin_C"/>
    <property type="match status" value="1"/>
</dbReference>
<dbReference type="SMART" id="SM00313">
    <property type="entry name" value="PXA"/>
    <property type="match status" value="1"/>
</dbReference>
<feature type="transmembrane region" description="Helical" evidence="2">
    <location>
        <begin position="16"/>
        <end position="35"/>
    </location>
</feature>
<dbReference type="AlphaFoldDB" id="A0AAV7K1N7"/>
<dbReference type="SMART" id="SM00315">
    <property type="entry name" value="RGS"/>
    <property type="match status" value="1"/>
</dbReference>
<feature type="domain" description="RGS" evidence="3">
    <location>
        <begin position="417"/>
        <end position="532"/>
    </location>
</feature>
<dbReference type="InterPro" id="IPR003114">
    <property type="entry name" value="Phox_assoc"/>
</dbReference>
<dbReference type="SMART" id="SM00312">
    <property type="entry name" value="PX"/>
    <property type="match status" value="1"/>
</dbReference>
<dbReference type="Pfam" id="PF00787">
    <property type="entry name" value="PX"/>
    <property type="match status" value="1"/>
</dbReference>
<dbReference type="Gene3D" id="3.30.1520.10">
    <property type="entry name" value="Phox-like domain"/>
    <property type="match status" value="1"/>
</dbReference>
<dbReference type="Proteomes" id="UP001165289">
    <property type="component" value="Unassembled WGS sequence"/>
</dbReference>
<dbReference type="EMBL" id="JAKMXF010000210">
    <property type="protein sequence ID" value="KAI6655142.1"/>
    <property type="molecule type" value="Genomic_DNA"/>
</dbReference>
<dbReference type="GO" id="GO:0035091">
    <property type="term" value="F:phosphatidylinositol binding"/>
    <property type="evidence" value="ECO:0007669"/>
    <property type="project" value="InterPro"/>
</dbReference>
<keyword evidence="6" id="KW-1185">Reference proteome</keyword>
<dbReference type="Pfam" id="PF02194">
    <property type="entry name" value="PXA"/>
    <property type="match status" value="1"/>
</dbReference>
<dbReference type="PANTHER" id="PTHR22775">
    <property type="entry name" value="SORTING NEXIN"/>
    <property type="match status" value="1"/>
</dbReference>
<evidence type="ECO:0000313" key="5">
    <source>
        <dbReference type="EMBL" id="KAI6655142.1"/>
    </source>
</evidence>
<sequence>MWTQQQQQQSTLSKLGITKVTVTVLITLPASLYIVNLSSPTFINFIILPILSVILAMLGAAWAFLHSQPAQILSPIHNQLSSPNLSVPDTLQSRPLYPDSSTNFSLLVSPSFDTQLQSVLDRIIDKYLLPLYSKFGSDRFEFRLTVRRTVWNAFERLAERLIKVDYVTLLTRDLMILFTQHLQLVRTRGISQKSEILDVKKLTSKAHDLHSCLQSYESEIDFIRQITDVFLCICMREEDMRCEPLRILLREFFVNQVIYPAVKVITDPDVINQKIVEVLQAQEKMKKTRDTSYTYARTYEEFIKLINKCSEPEELKRIRYSIMLELMQATAMRNMKYAQESQQDKLAMNMHASKGHRLRERNLHKYINQCRCAITLCEKRLKFLTGEDPVLMNKTDSLPSRNDNLNKSVVKMVYPEGMREILDNVELRAVFLMFLEKREDPPLCHLWLALEELETQAQFYLDNDIHAIIDSFLEPDSQSYVKLMSSKLELFTKFSTSHDPTFLILFKEYIVQELKERFFSQFIESSEYQEFLVLNQLYMKDQPSKHPGQQVKTHKDAIKSNQFIPNERESSVMDSKLNSLYERRDAVSKHLDISSTLTPEDANSLNKAYLELDTEVKEMEHYLSRTSDWIENMGNWCVEISNVEMDPRQYNGANPIFIILVSPKPEDLDSSDVSRGQALGWVIPKTYNDFSELHQILSTICPKIRKDFPVTNPTSRLFQRNSFTLWETQRQILNQYINLVMQEQVLQESEALYSFLSPVSGQFKQTYVFEGRPFLLSLTNVFKNPFSSEDFTEDDSQKEQVAEYMFELIHEVFELDGTLFKWIRRQIISVAHASFGGSIDRQLRLTAVWLVSEPMLVHYLESIQDVLFKDDDLLHSSNRSDEEKTLSKEQAYTLIKTTLPDMFQEVLGSDNTRRGLVKLFGALQDPLLNKHLLYGIIEQLVITCLPEIKQL</sequence>
<protein>
    <recommendedName>
        <fullName evidence="7">Sorting nexin-25</fullName>
    </recommendedName>
</protein>
<evidence type="ECO:0000259" key="3">
    <source>
        <dbReference type="PROSITE" id="PS50132"/>
    </source>
</evidence>
<organism evidence="5 6">
    <name type="scientific">Oopsacas minuta</name>
    <dbReference type="NCBI Taxonomy" id="111878"/>
    <lineage>
        <taxon>Eukaryota</taxon>
        <taxon>Metazoa</taxon>
        <taxon>Porifera</taxon>
        <taxon>Hexactinellida</taxon>
        <taxon>Hexasterophora</taxon>
        <taxon>Lyssacinosida</taxon>
        <taxon>Leucopsacidae</taxon>
        <taxon>Oopsacas</taxon>
    </lineage>
</organism>
<dbReference type="InterPro" id="IPR013937">
    <property type="entry name" value="Sorting_nexin_C"/>
</dbReference>
<evidence type="ECO:0000259" key="4">
    <source>
        <dbReference type="PROSITE" id="PS51207"/>
    </source>
</evidence>
<dbReference type="SUPFAM" id="SSF48097">
    <property type="entry name" value="Regulator of G-protein signaling, RGS"/>
    <property type="match status" value="1"/>
</dbReference>
<dbReference type="InterPro" id="IPR036305">
    <property type="entry name" value="RGS_sf"/>
</dbReference>
<keyword evidence="2" id="KW-1133">Transmembrane helix</keyword>
<gene>
    <name evidence="5" type="ORF">LOD99_2431</name>
</gene>
<accession>A0AAV7K1N7</accession>
<dbReference type="PROSITE" id="PS51207">
    <property type="entry name" value="PXA"/>
    <property type="match status" value="1"/>
</dbReference>